<reference evidence="3" key="1">
    <citation type="submission" date="2023-10" db="EMBL/GenBank/DDBJ databases">
        <title>Genome assembly of Pristionchus species.</title>
        <authorList>
            <person name="Yoshida K."/>
            <person name="Sommer R.J."/>
        </authorList>
    </citation>
    <scope>NUCLEOTIDE SEQUENCE</scope>
    <source>
        <strain evidence="3">RS5133</strain>
    </source>
</reference>
<keyword evidence="2" id="KW-1133">Transmembrane helix</keyword>
<comment type="caution">
    <text evidence="3">The sequence shown here is derived from an EMBL/GenBank/DDBJ whole genome shotgun (WGS) entry which is preliminary data.</text>
</comment>
<dbReference type="Proteomes" id="UP001432322">
    <property type="component" value="Unassembled WGS sequence"/>
</dbReference>
<proteinExistence type="predicted"/>
<keyword evidence="2" id="KW-0812">Transmembrane</keyword>
<sequence>STHARNMDPLELLIYIAICLFVVLAVALICHLFYALMTDNYSYLEKIPGFIELCKFGRALDHTVADHFAHAKNRIESTCSSASCDEDEDYSLSDDPEFGDLKTRWRDQESTYGSGDLFERRRHRRSEV</sequence>
<feature type="transmembrane region" description="Helical" evidence="2">
    <location>
        <begin position="12"/>
        <end position="36"/>
    </location>
</feature>
<name>A0AAV5WJ92_9BILA</name>
<organism evidence="3 4">
    <name type="scientific">Pristionchus fissidentatus</name>
    <dbReference type="NCBI Taxonomy" id="1538716"/>
    <lineage>
        <taxon>Eukaryota</taxon>
        <taxon>Metazoa</taxon>
        <taxon>Ecdysozoa</taxon>
        <taxon>Nematoda</taxon>
        <taxon>Chromadorea</taxon>
        <taxon>Rhabditida</taxon>
        <taxon>Rhabditina</taxon>
        <taxon>Diplogasteromorpha</taxon>
        <taxon>Diplogasteroidea</taxon>
        <taxon>Neodiplogasteridae</taxon>
        <taxon>Pristionchus</taxon>
    </lineage>
</organism>
<accession>A0AAV5WJ92</accession>
<keyword evidence="4" id="KW-1185">Reference proteome</keyword>
<keyword evidence="2" id="KW-0472">Membrane</keyword>
<feature type="non-terminal residue" evidence="3">
    <location>
        <position position="1"/>
    </location>
</feature>
<evidence type="ECO:0000256" key="1">
    <source>
        <dbReference type="SAM" id="MobiDB-lite"/>
    </source>
</evidence>
<feature type="region of interest" description="Disordered" evidence="1">
    <location>
        <begin position="82"/>
        <end position="106"/>
    </location>
</feature>
<dbReference type="EMBL" id="BTSY01000005">
    <property type="protein sequence ID" value="GMT30625.1"/>
    <property type="molecule type" value="Genomic_DNA"/>
</dbReference>
<evidence type="ECO:0000313" key="3">
    <source>
        <dbReference type="EMBL" id="GMT30625.1"/>
    </source>
</evidence>
<protein>
    <submittedName>
        <fullName evidence="3">Uncharacterized protein</fullName>
    </submittedName>
</protein>
<evidence type="ECO:0000256" key="2">
    <source>
        <dbReference type="SAM" id="Phobius"/>
    </source>
</evidence>
<evidence type="ECO:0000313" key="4">
    <source>
        <dbReference type="Proteomes" id="UP001432322"/>
    </source>
</evidence>
<gene>
    <name evidence="3" type="ORF">PFISCL1PPCAC_21922</name>
</gene>
<feature type="compositionally biased region" description="Acidic residues" evidence="1">
    <location>
        <begin position="84"/>
        <end position="98"/>
    </location>
</feature>
<dbReference type="AlphaFoldDB" id="A0AAV5WJ92"/>